<protein>
    <submittedName>
        <fullName evidence="9">Peptide ABC transporter permease</fullName>
    </submittedName>
</protein>
<feature type="transmembrane region" description="Helical" evidence="7">
    <location>
        <begin position="257"/>
        <end position="280"/>
    </location>
</feature>
<reference evidence="9 10" key="1">
    <citation type="submission" date="2015-12" db="EMBL/GenBank/DDBJ databases">
        <title>Draft genome sequence of Mesorhizobium sp. UFLA 01-765, a multitolerant efficient symbiont and plant-growth promoting strain isolated from Zn-mining soil using Leucaena leucocephala as a trap plant.</title>
        <authorList>
            <person name="Rangel W.M."/>
            <person name="Thijs S."/>
            <person name="Longatti S.M."/>
            <person name="Moreira F.M."/>
            <person name="Weyens N."/>
            <person name="Vangronsveld J."/>
            <person name="Van Hamme J.D."/>
            <person name="Bottos E.M."/>
            <person name="Rineau F."/>
        </authorList>
    </citation>
    <scope>NUCLEOTIDE SEQUENCE [LARGE SCALE GENOMIC DNA]</scope>
    <source>
        <strain evidence="9 10">UFLA 01-765</strain>
    </source>
</reference>
<dbReference type="InterPro" id="IPR000515">
    <property type="entry name" value="MetI-like"/>
</dbReference>
<dbReference type="PROSITE" id="PS50928">
    <property type="entry name" value="ABC_TM1"/>
    <property type="match status" value="1"/>
</dbReference>
<dbReference type="InterPro" id="IPR050366">
    <property type="entry name" value="BP-dependent_transpt_permease"/>
</dbReference>
<sequence length="290" mass="30721">MNDAVKQEEQVGIAPRKLPPASICCAIGWLGLLLAVGLFGRWLAPYDHTAISLLDRLAPPVGFGGSFAHPLGTDELGRDLLSRLLVSIQMSVLIACGATVLGAVLGTLLGFLAAHVRGTVEQMILALVDFQATMPFLILALAVLAFIGNSLLIFTGLLALHGWERYARIARGLALSANAQGYAGAVWQLGAGPVRIYLFHILPNVMATLIVSMTIAFPEIVLVESGLSFLGLGVQPPATSLGSMVGSGRDYLATAPWILIIPSATISLMALSVSLVGDWLRDRFERTGLR</sequence>
<feature type="transmembrane region" description="Helical" evidence="7">
    <location>
        <begin position="197"/>
        <end position="217"/>
    </location>
</feature>
<feature type="transmembrane region" description="Helical" evidence="7">
    <location>
        <begin position="20"/>
        <end position="44"/>
    </location>
</feature>
<gene>
    <name evidence="9" type="ORF">AU467_24000</name>
</gene>
<keyword evidence="5 7" id="KW-1133">Transmembrane helix</keyword>
<comment type="similarity">
    <text evidence="7">Belongs to the binding-protein-dependent transport system permease family.</text>
</comment>
<evidence type="ECO:0000256" key="5">
    <source>
        <dbReference type="ARBA" id="ARBA00022989"/>
    </source>
</evidence>
<dbReference type="GO" id="GO:0005886">
    <property type="term" value="C:plasma membrane"/>
    <property type="evidence" value="ECO:0007669"/>
    <property type="project" value="UniProtKB-SubCell"/>
</dbReference>
<feature type="domain" description="ABC transmembrane type-1" evidence="8">
    <location>
        <begin position="88"/>
        <end position="277"/>
    </location>
</feature>
<dbReference type="OrthoDB" id="9766870at2"/>
<comment type="subcellular location">
    <subcellularLocation>
        <location evidence="1 7">Cell membrane</location>
        <topology evidence="1 7">Multi-pass membrane protein</topology>
    </subcellularLocation>
</comment>
<evidence type="ECO:0000313" key="9">
    <source>
        <dbReference type="EMBL" id="KUM25912.1"/>
    </source>
</evidence>
<dbReference type="EMBL" id="LPWA01000111">
    <property type="protein sequence ID" value="KUM25912.1"/>
    <property type="molecule type" value="Genomic_DNA"/>
</dbReference>
<evidence type="ECO:0000256" key="1">
    <source>
        <dbReference type="ARBA" id="ARBA00004651"/>
    </source>
</evidence>
<dbReference type="SUPFAM" id="SSF161098">
    <property type="entry name" value="MetI-like"/>
    <property type="match status" value="1"/>
</dbReference>
<organism evidence="9 10">
    <name type="scientific">Rhizobium loti</name>
    <name type="common">Mesorhizobium loti</name>
    <dbReference type="NCBI Taxonomy" id="381"/>
    <lineage>
        <taxon>Bacteria</taxon>
        <taxon>Pseudomonadati</taxon>
        <taxon>Pseudomonadota</taxon>
        <taxon>Alphaproteobacteria</taxon>
        <taxon>Hyphomicrobiales</taxon>
        <taxon>Phyllobacteriaceae</taxon>
        <taxon>Mesorhizobium</taxon>
    </lineage>
</organism>
<evidence type="ECO:0000256" key="4">
    <source>
        <dbReference type="ARBA" id="ARBA00022692"/>
    </source>
</evidence>
<feature type="transmembrane region" description="Helical" evidence="7">
    <location>
        <begin position="92"/>
        <end position="116"/>
    </location>
</feature>
<keyword evidence="4 7" id="KW-0812">Transmembrane</keyword>
<evidence type="ECO:0000256" key="7">
    <source>
        <dbReference type="RuleBase" id="RU363032"/>
    </source>
</evidence>
<dbReference type="GO" id="GO:0055085">
    <property type="term" value="P:transmembrane transport"/>
    <property type="evidence" value="ECO:0007669"/>
    <property type="project" value="InterPro"/>
</dbReference>
<dbReference type="PANTHER" id="PTHR43386:SF25">
    <property type="entry name" value="PEPTIDE ABC TRANSPORTER PERMEASE PROTEIN"/>
    <property type="match status" value="1"/>
</dbReference>
<accession>A0A117N3F5</accession>
<dbReference type="InterPro" id="IPR035906">
    <property type="entry name" value="MetI-like_sf"/>
</dbReference>
<keyword evidence="2 7" id="KW-0813">Transport</keyword>
<evidence type="ECO:0000313" key="10">
    <source>
        <dbReference type="Proteomes" id="UP000053176"/>
    </source>
</evidence>
<dbReference type="CDD" id="cd06261">
    <property type="entry name" value="TM_PBP2"/>
    <property type="match status" value="1"/>
</dbReference>
<name>A0A117N3F5_RHILI</name>
<dbReference type="PANTHER" id="PTHR43386">
    <property type="entry name" value="OLIGOPEPTIDE TRANSPORT SYSTEM PERMEASE PROTEIN APPC"/>
    <property type="match status" value="1"/>
</dbReference>
<evidence type="ECO:0000256" key="2">
    <source>
        <dbReference type="ARBA" id="ARBA00022448"/>
    </source>
</evidence>
<dbReference type="Gene3D" id="1.10.3720.10">
    <property type="entry name" value="MetI-like"/>
    <property type="match status" value="1"/>
</dbReference>
<proteinExistence type="inferred from homology"/>
<evidence type="ECO:0000256" key="6">
    <source>
        <dbReference type="ARBA" id="ARBA00023136"/>
    </source>
</evidence>
<evidence type="ECO:0000256" key="3">
    <source>
        <dbReference type="ARBA" id="ARBA00022475"/>
    </source>
</evidence>
<dbReference type="Pfam" id="PF00528">
    <property type="entry name" value="BPD_transp_1"/>
    <property type="match status" value="1"/>
</dbReference>
<keyword evidence="3" id="KW-1003">Cell membrane</keyword>
<keyword evidence="6 7" id="KW-0472">Membrane</keyword>
<dbReference type="AlphaFoldDB" id="A0A117N3F5"/>
<dbReference type="Proteomes" id="UP000053176">
    <property type="component" value="Unassembled WGS sequence"/>
</dbReference>
<comment type="caution">
    <text evidence="9">The sequence shown here is derived from an EMBL/GenBank/DDBJ whole genome shotgun (WGS) entry which is preliminary data.</text>
</comment>
<evidence type="ECO:0000259" key="8">
    <source>
        <dbReference type="PROSITE" id="PS50928"/>
    </source>
</evidence>
<feature type="transmembrane region" description="Helical" evidence="7">
    <location>
        <begin position="136"/>
        <end position="160"/>
    </location>
</feature>